<gene>
    <name evidence="1" type="ORF">SB48_HM08orf06316</name>
</gene>
<name>A0AAN0T924_HEYCO</name>
<reference evidence="2" key="1">
    <citation type="submission" date="2015-01" db="EMBL/GenBank/DDBJ databases">
        <title>Comparative genome analysis of Bacillus coagulans HM-08, Clostridium butyricum HM-68, Bacillus subtilis HM-66 and Bacillus paralicheniformis BL-09.</title>
        <authorList>
            <person name="Zhang H."/>
        </authorList>
    </citation>
    <scope>NUCLEOTIDE SEQUENCE [LARGE SCALE GENOMIC DNA]</scope>
    <source>
        <strain evidence="2">HM-08</strain>
    </source>
</reference>
<protein>
    <submittedName>
        <fullName evidence="1">Uncharacterized protein</fullName>
    </submittedName>
</protein>
<dbReference type="Pfam" id="PF25681">
    <property type="entry name" value="Phage_TTP_17"/>
    <property type="match status" value="1"/>
</dbReference>
<organism evidence="1 2">
    <name type="scientific">Heyndrickxia coagulans</name>
    <name type="common">Weizmannia coagulans</name>
    <dbReference type="NCBI Taxonomy" id="1398"/>
    <lineage>
        <taxon>Bacteria</taxon>
        <taxon>Bacillati</taxon>
        <taxon>Bacillota</taxon>
        <taxon>Bacilli</taxon>
        <taxon>Bacillales</taxon>
        <taxon>Bacillaceae</taxon>
        <taxon>Heyndrickxia</taxon>
    </lineage>
</organism>
<proteinExistence type="predicted"/>
<dbReference type="Proteomes" id="UP000032024">
    <property type="component" value="Chromosome"/>
</dbReference>
<sequence length="271" mass="28947">MANFQKINSKQASIYGGPGRLLVAPFGMARPEKLSDIIDLTTYEAKDGWKDLGATNDGIAVSRGFKADDIEVDQSTEPVDQVITGFTSSLSTKLAEPTIDNRQLTWIGSQITDVPPVLGSPTTLSNPVAAGATVLTVAAVTGFTANGYLKLGDEVKKIAAVDAANTKITLKDPLTADHEAGAEVSPVTELGYKKMSYGAPSEVPAFMVALLSLKKDGTLYGIVFYNCKVSGDDSETTFEKGQRLLPLQMNAHTVDDLPEDQNVMIEFEQVI</sequence>
<evidence type="ECO:0000313" key="2">
    <source>
        <dbReference type="Proteomes" id="UP000032024"/>
    </source>
</evidence>
<keyword evidence="2" id="KW-1185">Reference proteome</keyword>
<dbReference type="AlphaFoldDB" id="A0AAN0T924"/>
<accession>A0AAN0T924</accession>
<evidence type="ECO:0000313" key="1">
    <source>
        <dbReference type="EMBL" id="AJO24783.1"/>
    </source>
</evidence>
<dbReference type="InterPro" id="IPR058154">
    <property type="entry name" value="Bxb1_TTP-like"/>
</dbReference>
<dbReference type="RefSeq" id="WP_035182843.1">
    <property type="nucleotide sequence ID" value="NZ_CP010525.1"/>
</dbReference>
<dbReference type="EMBL" id="CP010525">
    <property type="protein sequence ID" value="AJO24783.1"/>
    <property type="molecule type" value="Genomic_DNA"/>
</dbReference>